<dbReference type="Pfam" id="PF13901">
    <property type="entry name" value="RH_dom"/>
    <property type="match status" value="1"/>
</dbReference>
<dbReference type="GO" id="GO:0006914">
    <property type="term" value="P:autophagy"/>
    <property type="evidence" value="ECO:0007669"/>
    <property type="project" value="UniProtKB-KW"/>
</dbReference>
<dbReference type="OMA" id="NRLHNVM"/>
<reference evidence="7" key="2">
    <citation type="submission" date="2015-02" db="UniProtKB">
        <authorList>
            <consortium name="EnsemblMetazoa"/>
        </authorList>
    </citation>
    <scope>IDENTIFICATION</scope>
</reference>
<dbReference type="Proteomes" id="UP000014500">
    <property type="component" value="Unassembled WGS sequence"/>
</dbReference>
<evidence type="ECO:0000313" key="8">
    <source>
        <dbReference type="Proteomes" id="UP000014500"/>
    </source>
</evidence>
<evidence type="ECO:0000313" key="7">
    <source>
        <dbReference type="EnsemblMetazoa" id="SMAR002444-PA"/>
    </source>
</evidence>
<dbReference type="GO" id="GO:0005770">
    <property type="term" value="C:late endosome"/>
    <property type="evidence" value="ECO:0007669"/>
    <property type="project" value="UniProtKB-SubCell"/>
</dbReference>
<reference evidence="8" key="1">
    <citation type="submission" date="2011-05" db="EMBL/GenBank/DDBJ databases">
        <authorList>
            <person name="Richards S.R."/>
            <person name="Qu J."/>
            <person name="Jiang H."/>
            <person name="Jhangiani S.N."/>
            <person name="Agravi P."/>
            <person name="Goodspeed R."/>
            <person name="Gross S."/>
            <person name="Mandapat C."/>
            <person name="Jackson L."/>
            <person name="Mathew T."/>
            <person name="Pu L."/>
            <person name="Thornton R."/>
            <person name="Saada N."/>
            <person name="Wilczek-Boney K.B."/>
            <person name="Lee S."/>
            <person name="Kovar C."/>
            <person name="Wu Y."/>
            <person name="Scherer S.E."/>
            <person name="Worley K.C."/>
            <person name="Muzny D.M."/>
            <person name="Gibbs R."/>
        </authorList>
    </citation>
    <scope>NUCLEOTIDE SEQUENCE</scope>
    <source>
        <strain evidence="8">Brora</strain>
    </source>
</reference>
<name>T1IN68_STRMM</name>
<dbReference type="PANTHER" id="PTHR45971">
    <property type="entry name" value="PHOX (PX) DOMAIN-CONTAINING PROTEIN"/>
    <property type="match status" value="1"/>
</dbReference>
<evidence type="ECO:0000256" key="5">
    <source>
        <dbReference type="SAM" id="MobiDB-lite"/>
    </source>
</evidence>
<feature type="region of interest" description="Disordered" evidence="5">
    <location>
        <begin position="618"/>
        <end position="669"/>
    </location>
</feature>
<organism evidence="7 8">
    <name type="scientific">Strigamia maritima</name>
    <name type="common">European centipede</name>
    <name type="synonym">Geophilus maritimus</name>
    <dbReference type="NCBI Taxonomy" id="126957"/>
    <lineage>
        <taxon>Eukaryota</taxon>
        <taxon>Metazoa</taxon>
        <taxon>Ecdysozoa</taxon>
        <taxon>Arthropoda</taxon>
        <taxon>Myriapoda</taxon>
        <taxon>Chilopoda</taxon>
        <taxon>Pleurostigmophora</taxon>
        <taxon>Geophilomorpha</taxon>
        <taxon>Linotaeniidae</taxon>
        <taxon>Strigamia</taxon>
    </lineage>
</organism>
<dbReference type="InterPro" id="IPR004012">
    <property type="entry name" value="Run_dom"/>
</dbReference>
<dbReference type="HOGENOM" id="CLU_013778_0_0_1"/>
<dbReference type="InterPro" id="IPR052428">
    <property type="entry name" value="Autophagy_HostDef_Reg"/>
</dbReference>
<feature type="domain" description="RUN" evidence="6">
    <location>
        <begin position="37"/>
        <end position="163"/>
    </location>
</feature>
<dbReference type="SMART" id="SM01175">
    <property type="entry name" value="DUF4206"/>
    <property type="match status" value="1"/>
</dbReference>
<evidence type="ECO:0000256" key="2">
    <source>
        <dbReference type="ARBA" id="ARBA00022553"/>
    </source>
</evidence>
<feature type="compositionally biased region" description="Polar residues" evidence="5">
    <location>
        <begin position="407"/>
        <end position="418"/>
    </location>
</feature>
<keyword evidence="4" id="KW-0072">Autophagy</keyword>
<dbReference type="InterPro" id="IPR037213">
    <property type="entry name" value="Run_dom_sf"/>
</dbReference>
<accession>T1IN68</accession>
<dbReference type="PANTHER" id="PTHR45971:SF1">
    <property type="entry name" value="RUBICON, ISOFORM A"/>
    <property type="match status" value="1"/>
</dbReference>
<dbReference type="AlphaFoldDB" id="T1IN68"/>
<dbReference type="STRING" id="126957.T1IN68"/>
<sequence length="1054" mass="120834">MATCMCEQFFRDEYRKLLLSTKSTIEGLLASQLSNVWNTYGGLTRLGNDIHRILLHGIRNSEETADYWIFFGGLRVLQPTLAPVLERHRVTSEIQFVGKTWVIKSLEDHTLSNQLRILLQDTVHLNFCYQDTAFIRQESYSAAFMLCLKAVEQNNLALLAEIEPTLLIRPETSTGPNHNRTSSLPINQPIHCKCDSLHSRSVNNFQLTPLFSSVDALSREQFSKLKRTWSRDGELTHSPIPRTFSLEERKLKKTDSYFLNRAFTSETQFAAQQTDVEENQSISISIPEEEKKNLPTAVTVELADSRSEQSENLKLVSTNCDTKQRSESTSSCENHSDQLLKPSLKTWWSCLKKSLSDSQIDSVKTLSYKTINAELTQDNFVEKAKTSNETLTSLSESILKVEYPKSEATNTNLSPTKSKTLRRRHDSKHNDKLNDKNGSTITLCAVETEDKTPTDRVPPDESEDNVDSIELFYKKSNAGTKLPPRWLSHQRSRSDVTPVTSSERHFTIPLNFPDPMAVPKQRRQSLLEGGIISPITECSFPRPVKGQSLTSFLSSNDFESCAELDRENNHFSISEALITAIEQMKWAEAYKRRREKEEEDSDEEIMYLQQRIRLRRDEREKEKKKRELKKTTILLSDGRTDTPGTTSISPSLFGSPQSSAEYPESSSTDGIDELVLSADEPEETSQLVALRDNGLSLSMASLYSDADVQRGTTAVGPMHSNLLDKSESLTDSFSSTLSAEAVALSLLKRFPEKQLPKASELKWLVSEQDAPQRLLPLPNFWPVPAEDNDIDMNTRYRGTLEWAPPRAQIIFNIHPPPQRKTIMAKQNYRCAGCSMKTEINYMKRFRYCEYLGKYFCQCCHSNHQGFIPGKILRKWDFSKYYVSNFSLDLLNKMYYDPLFNISDINHGLYRRVRALDQIRELRLQLYSLKDFVQTCRHCNSLWMDFEKHPSYLLKEIDTYSVCDLVQVKSGEMAAKLKKLVQEALNHINHCELCQMKGFICEICNRNEVIFPFQLKSVLQCSECWACFHKPCFATKNTKCPKCRRIEERYLTKSL</sequence>
<protein>
    <recommendedName>
        <fullName evidence="6">RUN domain-containing protein</fullName>
    </recommendedName>
</protein>
<keyword evidence="8" id="KW-1185">Reference proteome</keyword>
<feature type="compositionally biased region" description="Polar residues" evidence="5">
    <location>
        <begin position="642"/>
        <end position="669"/>
    </location>
</feature>
<dbReference type="eggNOG" id="KOG4381">
    <property type="taxonomic scope" value="Eukaryota"/>
</dbReference>
<evidence type="ECO:0000256" key="1">
    <source>
        <dbReference type="ARBA" id="ARBA00004603"/>
    </source>
</evidence>
<dbReference type="InterPro" id="IPR048569">
    <property type="entry name" value="RUBC_PIKBD"/>
</dbReference>
<evidence type="ECO:0000259" key="6">
    <source>
        <dbReference type="PROSITE" id="PS50826"/>
    </source>
</evidence>
<comment type="subcellular location">
    <subcellularLocation>
        <location evidence="1">Late endosome</location>
    </subcellularLocation>
</comment>
<dbReference type="CDD" id="cd17686">
    <property type="entry name" value="RUN_RUBCN"/>
    <property type="match status" value="1"/>
</dbReference>
<feature type="region of interest" description="Disordered" evidence="5">
    <location>
        <begin position="406"/>
        <end position="437"/>
    </location>
</feature>
<dbReference type="InterPro" id="IPR025258">
    <property type="entry name" value="RH_dom"/>
</dbReference>
<keyword evidence="2" id="KW-0597">Phosphoprotein</keyword>
<dbReference type="SUPFAM" id="SSF140741">
    <property type="entry name" value="RUN domain-like"/>
    <property type="match status" value="1"/>
</dbReference>
<dbReference type="Pfam" id="PF21054">
    <property type="entry name" value="RUBC_PIKBD"/>
    <property type="match status" value="1"/>
</dbReference>
<dbReference type="EMBL" id="JH431152">
    <property type="status" value="NOT_ANNOTATED_CDS"/>
    <property type="molecule type" value="Genomic_DNA"/>
</dbReference>
<dbReference type="EnsemblMetazoa" id="SMAR002444-RA">
    <property type="protein sequence ID" value="SMAR002444-PA"/>
    <property type="gene ID" value="SMAR002444"/>
</dbReference>
<evidence type="ECO:0000256" key="4">
    <source>
        <dbReference type="ARBA" id="ARBA00023006"/>
    </source>
</evidence>
<proteinExistence type="predicted"/>
<dbReference type="GO" id="GO:1901981">
    <property type="term" value="F:phosphatidylinositol phosphate binding"/>
    <property type="evidence" value="ECO:0007669"/>
    <property type="project" value="TreeGrafter"/>
</dbReference>
<dbReference type="PROSITE" id="PS50826">
    <property type="entry name" value="RUN"/>
    <property type="match status" value="1"/>
</dbReference>
<dbReference type="eggNOG" id="KOG1829">
    <property type="taxonomic scope" value="Eukaryota"/>
</dbReference>
<keyword evidence="3" id="KW-0967">Endosome</keyword>
<dbReference type="Gene3D" id="1.20.58.900">
    <property type="match status" value="1"/>
</dbReference>
<dbReference type="PhylomeDB" id="T1IN68"/>
<evidence type="ECO:0000256" key="3">
    <source>
        <dbReference type="ARBA" id="ARBA00022753"/>
    </source>
</evidence>